<comment type="caution">
    <text evidence="1">The sequence shown here is derived from an EMBL/GenBank/DDBJ whole genome shotgun (WGS) entry which is preliminary data.</text>
</comment>
<organism evidence="1 2">
    <name type="scientific">Marasmius crinis-equi</name>
    <dbReference type="NCBI Taxonomy" id="585013"/>
    <lineage>
        <taxon>Eukaryota</taxon>
        <taxon>Fungi</taxon>
        <taxon>Dikarya</taxon>
        <taxon>Basidiomycota</taxon>
        <taxon>Agaricomycotina</taxon>
        <taxon>Agaricomycetes</taxon>
        <taxon>Agaricomycetidae</taxon>
        <taxon>Agaricales</taxon>
        <taxon>Marasmiineae</taxon>
        <taxon>Marasmiaceae</taxon>
        <taxon>Marasmius</taxon>
    </lineage>
</organism>
<proteinExistence type="predicted"/>
<keyword evidence="2" id="KW-1185">Reference proteome</keyword>
<reference evidence="1 2" key="1">
    <citation type="submission" date="2024-02" db="EMBL/GenBank/DDBJ databases">
        <title>A draft genome for the cacao thread blight pathogen Marasmius crinis-equi.</title>
        <authorList>
            <person name="Cohen S.P."/>
            <person name="Baruah I.K."/>
            <person name="Amoako-Attah I."/>
            <person name="Bukari Y."/>
            <person name="Meinhardt L.W."/>
            <person name="Bailey B.A."/>
        </authorList>
    </citation>
    <scope>NUCLEOTIDE SEQUENCE [LARGE SCALE GENOMIC DNA]</scope>
    <source>
        <strain evidence="1 2">GH-76</strain>
    </source>
</reference>
<evidence type="ECO:0000313" key="2">
    <source>
        <dbReference type="Proteomes" id="UP001465976"/>
    </source>
</evidence>
<accession>A0ABR3F2Y1</accession>
<protein>
    <submittedName>
        <fullName evidence="1">Uncharacterized protein</fullName>
    </submittedName>
</protein>
<name>A0ABR3F2Y1_9AGAR</name>
<gene>
    <name evidence="1" type="ORF">V5O48_012395</name>
</gene>
<dbReference type="EMBL" id="JBAHYK010001090">
    <property type="protein sequence ID" value="KAL0569564.1"/>
    <property type="molecule type" value="Genomic_DNA"/>
</dbReference>
<sequence>MAVFCKRHGISQDDTTLKYTDTIEALENWVSFEEERDPEGIEGDYVTFALQHCGFVDAQPDKVKLHYQWKAEERNMQKRFEDLVEFDAVKAGQDSALNCSEKAK</sequence>
<evidence type="ECO:0000313" key="1">
    <source>
        <dbReference type="EMBL" id="KAL0569564.1"/>
    </source>
</evidence>
<dbReference type="Proteomes" id="UP001465976">
    <property type="component" value="Unassembled WGS sequence"/>
</dbReference>